<dbReference type="AlphaFoldDB" id="D5EI26"/>
<keyword evidence="3" id="KW-1185">Reference proteome</keyword>
<dbReference type="STRING" id="583355.Caka_3053"/>
<name>D5EI26_CORAD</name>
<protein>
    <recommendedName>
        <fullName evidence="1">LssY-like C-terminal domain-containing protein</fullName>
    </recommendedName>
</protein>
<dbReference type="HOGENOM" id="CLU_703519_0_0_0"/>
<gene>
    <name evidence="2" type="ordered locus">Caka_3053</name>
</gene>
<feature type="domain" description="LssY-like C-terminal" evidence="1">
    <location>
        <begin position="206"/>
        <end position="386"/>
    </location>
</feature>
<dbReference type="InterPro" id="IPR025902">
    <property type="entry name" value="LssY-like-C_dom"/>
</dbReference>
<organism evidence="2 3">
    <name type="scientific">Coraliomargarita akajimensis (strain DSM 45221 / IAM 15411 / JCM 23193 / KCTC 12865 / 04OKA010-24)</name>
    <dbReference type="NCBI Taxonomy" id="583355"/>
    <lineage>
        <taxon>Bacteria</taxon>
        <taxon>Pseudomonadati</taxon>
        <taxon>Verrucomicrobiota</taxon>
        <taxon>Opitutia</taxon>
        <taxon>Puniceicoccales</taxon>
        <taxon>Coraliomargaritaceae</taxon>
        <taxon>Coraliomargarita</taxon>
    </lineage>
</organism>
<dbReference type="eggNOG" id="COG0671">
    <property type="taxonomic scope" value="Bacteria"/>
</dbReference>
<sequence>MQRYAVSTLLSLLLFLGGCKTWNTPNLEAEEGFMHRSQTKSKNGLTVTVGVPDRQQTKQIFGTSLYDSRIQPVWIRVHNASEQSYDLIKTSADHQYFSPLETSWKRHLIGSPEKNLRMDHFFYAMDFPNPIPAGETKEGYIFTNLNEGYKDIPLDFYSNHDLLNMHFVIPVPGLVTDLSKRDLTEIYEAYTDIQDLQALRAYIESLPATTTNQKGTKEGDPVNFVLIGNPSDILAALIRQHWHVTEVTYGASAWKTIKSYLFGSRYHYSPISPLYVFGRSQDLGLQKARHSIVSRNHMRLWLLPQTYQGQSIWAGQISRDIGVTFSKRRVFTHAIDPDLDETRQGLVEDMAYSQSVSAIAYAGGSRVSTFEQPQHNLESDYYLTDGLRAVLFFNGQTNAMNAIKLIEWEQPIRRQQRIDAGRAFQSSEDSDANQTTE</sequence>
<dbReference type="Pfam" id="PF14067">
    <property type="entry name" value="LssY_C"/>
    <property type="match status" value="1"/>
</dbReference>
<dbReference type="OrthoDB" id="3725455at2"/>
<evidence type="ECO:0000313" key="2">
    <source>
        <dbReference type="EMBL" id="ADE56066.1"/>
    </source>
</evidence>
<dbReference type="RefSeq" id="WP_013044782.1">
    <property type="nucleotide sequence ID" value="NC_014008.1"/>
</dbReference>
<evidence type="ECO:0000259" key="1">
    <source>
        <dbReference type="Pfam" id="PF14067"/>
    </source>
</evidence>
<reference evidence="2 3" key="1">
    <citation type="journal article" date="2010" name="Stand. Genomic Sci.">
        <title>Complete genome sequence of Coraliomargarita akajimensis type strain (04OKA010-24).</title>
        <authorList>
            <person name="Mavromatis K."/>
            <person name="Abt B."/>
            <person name="Brambilla E."/>
            <person name="Lapidus A."/>
            <person name="Copeland A."/>
            <person name="Deshpande S."/>
            <person name="Nolan M."/>
            <person name="Lucas S."/>
            <person name="Tice H."/>
            <person name="Cheng J.F."/>
            <person name="Han C."/>
            <person name="Detter J.C."/>
            <person name="Woyke T."/>
            <person name="Goodwin L."/>
            <person name="Pitluck S."/>
            <person name="Held B."/>
            <person name="Brettin T."/>
            <person name="Tapia R."/>
            <person name="Ivanova N."/>
            <person name="Mikhailova N."/>
            <person name="Pati A."/>
            <person name="Liolios K."/>
            <person name="Chen A."/>
            <person name="Palaniappan K."/>
            <person name="Land M."/>
            <person name="Hauser L."/>
            <person name="Chang Y.J."/>
            <person name="Jeffries C.D."/>
            <person name="Rohde M."/>
            <person name="Goker M."/>
            <person name="Bristow J."/>
            <person name="Eisen J.A."/>
            <person name="Markowitz V."/>
            <person name="Hugenholtz P."/>
            <person name="Klenk H.P."/>
            <person name="Kyrpides N.C."/>
        </authorList>
    </citation>
    <scope>NUCLEOTIDE SEQUENCE [LARGE SCALE GENOMIC DNA]</scope>
    <source>
        <strain evidence="3">DSM 45221 / IAM 15411 / JCM 23193 / KCTC 12865</strain>
    </source>
</reference>
<dbReference type="KEGG" id="caa:Caka_3053"/>
<evidence type="ECO:0000313" key="3">
    <source>
        <dbReference type="Proteomes" id="UP000000925"/>
    </source>
</evidence>
<proteinExistence type="predicted"/>
<accession>D5EI26</accession>
<dbReference type="Proteomes" id="UP000000925">
    <property type="component" value="Chromosome"/>
</dbReference>
<dbReference type="PROSITE" id="PS51257">
    <property type="entry name" value="PROKAR_LIPOPROTEIN"/>
    <property type="match status" value="1"/>
</dbReference>
<dbReference type="EMBL" id="CP001998">
    <property type="protein sequence ID" value="ADE56066.1"/>
    <property type="molecule type" value="Genomic_DNA"/>
</dbReference>